<keyword evidence="2" id="KW-0031">Aminopeptidase</keyword>
<evidence type="ECO:0000256" key="1">
    <source>
        <dbReference type="ARBA" id="ARBA00022723"/>
    </source>
</evidence>
<accession>A0A1V1P5S4</accession>
<dbReference type="InterPro" id="IPR058739">
    <property type="entry name" value="NicX"/>
</dbReference>
<dbReference type="GO" id="GO:0046872">
    <property type="term" value="F:metal ion binding"/>
    <property type="evidence" value="ECO:0007669"/>
    <property type="project" value="UniProtKB-KW"/>
</dbReference>
<dbReference type="PANTHER" id="PTHR34448:SF1">
    <property type="entry name" value="BLL6088 PROTEIN"/>
    <property type="match status" value="1"/>
</dbReference>
<dbReference type="EMBL" id="ATBP01000464">
    <property type="protein sequence ID" value="ETR70217.1"/>
    <property type="molecule type" value="Genomic_DNA"/>
</dbReference>
<dbReference type="InterPro" id="IPR052170">
    <property type="entry name" value="M29_Exopeptidase"/>
</dbReference>
<dbReference type="Pfam" id="PF26233">
    <property type="entry name" value="NicX"/>
    <property type="match status" value="1"/>
</dbReference>
<comment type="caution">
    <text evidence="2">The sequence shown here is derived from an EMBL/GenBank/DDBJ whole genome shotgun (WGS) entry which is preliminary data.</text>
</comment>
<protein>
    <submittedName>
        <fullName evidence="2">Aminopeptidase (Leucyl aminopeptidase, aminopeptidase T)</fullName>
    </submittedName>
</protein>
<organism evidence="2 3">
    <name type="scientific">Candidatus Magnetoglobus multicellularis str. Araruama</name>
    <dbReference type="NCBI Taxonomy" id="890399"/>
    <lineage>
        <taxon>Bacteria</taxon>
        <taxon>Pseudomonadati</taxon>
        <taxon>Thermodesulfobacteriota</taxon>
        <taxon>Desulfobacteria</taxon>
        <taxon>Desulfobacterales</taxon>
        <taxon>Desulfobacteraceae</taxon>
        <taxon>Candidatus Magnetoglobus</taxon>
    </lineage>
</organism>
<dbReference type="PANTHER" id="PTHR34448">
    <property type="entry name" value="AMINOPEPTIDASE"/>
    <property type="match status" value="1"/>
</dbReference>
<gene>
    <name evidence="2" type="primary">pepB</name>
    <name evidence="2" type="ORF">OMM_03401</name>
</gene>
<dbReference type="SUPFAM" id="SSF144052">
    <property type="entry name" value="Thermophilic metalloprotease-like"/>
    <property type="match status" value="1"/>
</dbReference>
<evidence type="ECO:0000313" key="3">
    <source>
        <dbReference type="Proteomes" id="UP000189670"/>
    </source>
</evidence>
<dbReference type="Proteomes" id="UP000189670">
    <property type="component" value="Unassembled WGS sequence"/>
</dbReference>
<proteinExistence type="predicted"/>
<sequence length="348" mass="37932">MSRNKDRVPRIQSILVTLNNHVREMKIMNTKQKLNQSASTVMRQCMALQPHEQLLIVSNIETTEIAQALFSAGESIAPDTRWIVYPTGNINGEEPPSWVAEALKCADVVVAPTQKSISHTRARREACEKYKTRIATLPGITTDSFIRGLSADYDAIAKISERVYQALASHKIANITSSSGTRLTIELGNKPIQSIGQINTPGAFSNLPDGESELAPTNANGTLVVDCCGQLITEPTRITINDGNITDIEKTASGQRFETLIRSSEKQDGNANARFIAEFAIGTNPNAKLSGNLLEDEKVLGTCHIAFGDNTSYPGGINESVLHIDTIVKSPTIYLDDLLIMEEGRLLI</sequence>
<dbReference type="GO" id="GO:0006508">
    <property type="term" value="P:proteolysis"/>
    <property type="evidence" value="ECO:0007669"/>
    <property type="project" value="InterPro"/>
</dbReference>
<evidence type="ECO:0000313" key="2">
    <source>
        <dbReference type="EMBL" id="ETR70217.1"/>
    </source>
</evidence>
<name>A0A1V1P5S4_9BACT</name>
<reference evidence="3" key="1">
    <citation type="submission" date="2012-11" db="EMBL/GenBank/DDBJ databases">
        <authorList>
            <person name="Lucero-Rivera Y.E."/>
            <person name="Tovar-Ramirez D."/>
        </authorList>
    </citation>
    <scope>NUCLEOTIDE SEQUENCE [LARGE SCALE GENOMIC DNA]</scope>
    <source>
        <strain evidence="3">Araruama</strain>
    </source>
</reference>
<keyword evidence="2" id="KW-0378">Hydrolase</keyword>
<keyword evidence="2" id="KW-0645">Protease</keyword>
<keyword evidence="1" id="KW-0479">Metal-binding</keyword>
<dbReference type="AlphaFoldDB" id="A0A1V1P5S4"/>
<dbReference type="GO" id="GO:0004177">
    <property type="term" value="F:aminopeptidase activity"/>
    <property type="evidence" value="ECO:0007669"/>
    <property type="project" value="UniProtKB-KW"/>
</dbReference>